<keyword evidence="1" id="KW-1133">Transmembrane helix</keyword>
<accession>A0A2H0KAG6</accession>
<dbReference type="EMBL" id="PCVG01000068">
    <property type="protein sequence ID" value="PIQ68236.1"/>
    <property type="molecule type" value="Genomic_DNA"/>
</dbReference>
<evidence type="ECO:0000313" key="3">
    <source>
        <dbReference type="Proteomes" id="UP000229342"/>
    </source>
</evidence>
<evidence type="ECO:0000313" key="2">
    <source>
        <dbReference type="EMBL" id="PIQ68236.1"/>
    </source>
</evidence>
<gene>
    <name evidence="2" type="ORF">COV91_05125</name>
</gene>
<feature type="transmembrane region" description="Helical" evidence="1">
    <location>
        <begin position="166"/>
        <end position="183"/>
    </location>
</feature>
<name>A0A2H0KAG6_9BACT</name>
<protein>
    <submittedName>
        <fullName evidence="2">Uncharacterized protein</fullName>
    </submittedName>
</protein>
<organism evidence="2 3">
    <name type="scientific">Candidatus Taylorbacteria bacterium CG11_big_fil_rev_8_21_14_0_20_46_11</name>
    <dbReference type="NCBI Taxonomy" id="1975025"/>
    <lineage>
        <taxon>Bacteria</taxon>
        <taxon>Candidatus Tayloriibacteriota</taxon>
    </lineage>
</organism>
<proteinExistence type="predicted"/>
<evidence type="ECO:0000256" key="1">
    <source>
        <dbReference type="SAM" id="Phobius"/>
    </source>
</evidence>
<sequence length="200" mass="22193">MNRLLRTIFPTLSLVFRFFLKFEIRYLKLQLMVLFLFLPFELLAIGVSATPAVLNVRAPQGQEAVARFVVANPSKEVGIFDVYPEEFESSIVLTPSRFVLEAGERREVIVRAKRHDLGIVRTALAVEAQPLGLPAQGIGGGVRLPFSYEVTEKTRLLAGVFSGSPVPLFAILNIGALTVLFLVRRVLLSTLKWLVRGSTL</sequence>
<dbReference type="AlphaFoldDB" id="A0A2H0KAG6"/>
<keyword evidence="1" id="KW-0812">Transmembrane</keyword>
<reference evidence="2 3" key="1">
    <citation type="submission" date="2017-09" db="EMBL/GenBank/DDBJ databases">
        <title>Depth-based differentiation of microbial function through sediment-hosted aquifers and enrichment of novel symbionts in the deep terrestrial subsurface.</title>
        <authorList>
            <person name="Probst A.J."/>
            <person name="Ladd B."/>
            <person name="Jarett J.K."/>
            <person name="Geller-Mcgrath D.E."/>
            <person name="Sieber C.M."/>
            <person name="Emerson J.B."/>
            <person name="Anantharaman K."/>
            <person name="Thomas B.C."/>
            <person name="Malmstrom R."/>
            <person name="Stieglmeier M."/>
            <person name="Klingl A."/>
            <person name="Woyke T."/>
            <person name="Ryan C.M."/>
            <person name="Banfield J.F."/>
        </authorList>
    </citation>
    <scope>NUCLEOTIDE SEQUENCE [LARGE SCALE GENOMIC DNA]</scope>
    <source>
        <strain evidence="2">CG11_big_fil_rev_8_21_14_0_20_46_11</strain>
    </source>
</reference>
<feature type="transmembrane region" description="Helical" evidence="1">
    <location>
        <begin position="31"/>
        <end position="54"/>
    </location>
</feature>
<keyword evidence="1" id="KW-0472">Membrane</keyword>
<comment type="caution">
    <text evidence="2">The sequence shown here is derived from an EMBL/GenBank/DDBJ whole genome shotgun (WGS) entry which is preliminary data.</text>
</comment>
<dbReference type="Proteomes" id="UP000229342">
    <property type="component" value="Unassembled WGS sequence"/>
</dbReference>